<evidence type="ECO:0000256" key="1">
    <source>
        <dbReference type="SAM" id="Phobius"/>
    </source>
</evidence>
<dbReference type="AlphaFoldDB" id="A0A2S5JF26"/>
<feature type="transmembrane region" description="Helical" evidence="1">
    <location>
        <begin position="26"/>
        <end position="50"/>
    </location>
</feature>
<organism evidence="2 3">
    <name type="scientific">Albidovulum inexpectatum</name>
    <dbReference type="NCBI Taxonomy" id="196587"/>
    <lineage>
        <taxon>Bacteria</taxon>
        <taxon>Pseudomonadati</taxon>
        <taxon>Pseudomonadota</taxon>
        <taxon>Alphaproteobacteria</taxon>
        <taxon>Rhodobacterales</taxon>
        <taxon>Paracoccaceae</taxon>
        <taxon>Albidovulum</taxon>
    </lineage>
</organism>
<keyword evidence="1" id="KW-0812">Transmembrane</keyword>
<keyword evidence="3" id="KW-1185">Reference proteome</keyword>
<keyword evidence="1" id="KW-1133">Transmembrane helix</keyword>
<accession>A0A2S5JF26</accession>
<dbReference type="Proteomes" id="UP000239736">
    <property type="component" value="Unassembled WGS sequence"/>
</dbReference>
<evidence type="ECO:0000313" key="2">
    <source>
        <dbReference type="EMBL" id="PPB80102.1"/>
    </source>
</evidence>
<gene>
    <name evidence="2" type="ORF">LV82_02387</name>
</gene>
<evidence type="ECO:0000313" key="3">
    <source>
        <dbReference type="Proteomes" id="UP000239736"/>
    </source>
</evidence>
<dbReference type="EMBL" id="PRDS01000007">
    <property type="protein sequence ID" value="PPB80102.1"/>
    <property type="molecule type" value="Genomic_DNA"/>
</dbReference>
<name>A0A2S5JF26_9RHOB</name>
<keyword evidence="1" id="KW-0472">Membrane</keyword>
<proteinExistence type="predicted"/>
<protein>
    <submittedName>
        <fullName evidence="2">Uncharacterized protein</fullName>
    </submittedName>
</protein>
<comment type="caution">
    <text evidence="2">The sequence shown here is derived from an EMBL/GenBank/DDBJ whole genome shotgun (WGS) entry which is preliminary data.</text>
</comment>
<sequence length="58" mass="6153">MQTLQNGLSGGMRSLAVMLEVGLDRVLIPLAIVVALAGSAMIGGEIARMFPPDHHQIR</sequence>
<dbReference type="RefSeq" id="WP_170063411.1">
    <property type="nucleotide sequence ID" value="NZ_PRDS01000007.1"/>
</dbReference>
<reference evidence="2 3" key="1">
    <citation type="submission" date="2018-01" db="EMBL/GenBank/DDBJ databases">
        <title>Genomic Encyclopedia of Archaeal and Bacterial Type Strains, Phase II (KMG-II): from individual species to whole genera.</title>
        <authorList>
            <person name="Goeker M."/>
        </authorList>
    </citation>
    <scope>NUCLEOTIDE SEQUENCE [LARGE SCALE GENOMIC DNA]</scope>
    <source>
        <strain evidence="2 3">DSM 12048</strain>
    </source>
</reference>